<evidence type="ECO:0000259" key="12">
    <source>
        <dbReference type="PROSITE" id="PS51017"/>
    </source>
</evidence>
<evidence type="ECO:0000259" key="11">
    <source>
        <dbReference type="PROSITE" id="PS50110"/>
    </source>
</evidence>
<evidence type="ECO:0000256" key="3">
    <source>
        <dbReference type="ARBA" id="ARBA00023012"/>
    </source>
</evidence>
<dbReference type="Gene3D" id="3.40.50.2300">
    <property type="match status" value="1"/>
</dbReference>
<dbReference type="OrthoDB" id="60033at2759"/>
<keyword evidence="4" id="KW-0805">Transcription regulation</keyword>
<dbReference type="Pfam" id="PF00072">
    <property type="entry name" value="Response_reg"/>
    <property type="match status" value="1"/>
</dbReference>
<evidence type="ECO:0000256" key="4">
    <source>
        <dbReference type="ARBA" id="ARBA00023015"/>
    </source>
</evidence>
<reference evidence="13" key="1">
    <citation type="submission" date="2022-04" db="EMBL/GenBank/DDBJ databases">
        <title>Carnegiea gigantea Genome sequencing and assembly v2.</title>
        <authorList>
            <person name="Copetti D."/>
            <person name="Sanderson M.J."/>
            <person name="Burquez A."/>
            <person name="Wojciechowski M.F."/>
        </authorList>
    </citation>
    <scope>NUCLEOTIDE SEQUENCE</scope>
    <source>
        <strain evidence="13">SGP5-SGP5p</strain>
        <tissue evidence="13">Aerial part</tissue>
    </source>
</reference>
<evidence type="ECO:0000256" key="7">
    <source>
        <dbReference type="ARBA" id="ARBA00023242"/>
    </source>
</evidence>
<comment type="subcellular location">
    <subcellularLocation>
        <location evidence="1 9">Nucleus</location>
    </subcellularLocation>
</comment>
<comment type="similarity">
    <text evidence="2">Belongs to the ARR-like family.</text>
</comment>
<dbReference type="SUPFAM" id="SSF52172">
    <property type="entry name" value="CheY-like"/>
    <property type="match status" value="1"/>
</dbReference>
<evidence type="ECO:0000313" key="13">
    <source>
        <dbReference type="EMBL" id="KAJ8436908.1"/>
    </source>
</evidence>
<feature type="compositionally biased region" description="Low complexity" evidence="10">
    <location>
        <begin position="190"/>
        <end position="201"/>
    </location>
</feature>
<feature type="domain" description="CCT" evidence="12">
    <location>
        <begin position="679"/>
        <end position="721"/>
    </location>
</feature>
<dbReference type="PANTHER" id="PTHR43874:SF95">
    <property type="entry name" value="TWO-COMPONENT RESPONSE REGULATOR-LIKE APRR5"/>
    <property type="match status" value="1"/>
</dbReference>
<feature type="region of interest" description="Disordered" evidence="10">
    <location>
        <begin position="706"/>
        <end position="734"/>
    </location>
</feature>
<keyword evidence="6" id="KW-0804">Transcription</keyword>
<dbReference type="GO" id="GO:0000160">
    <property type="term" value="P:phosphorelay signal transduction system"/>
    <property type="evidence" value="ECO:0007669"/>
    <property type="project" value="UniProtKB-KW"/>
</dbReference>
<evidence type="ECO:0000256" key="1">
    <source>
        <dbReference type="ARBA" id="ARBA00004123"/>
    </source>
</evidence>
<comment type="caution">
    <text evidence="13">The sequence shown here is derived from an EMBL/GenBank/DDBJ whole genome shotgun (WGS) entry which is preliminary data.</text>
</comment>
<accession>A0A9Q1K5R7</accession>
<dbReference type="InterPro" id="IPR011006">
    <property type="entry name" value="CheY-like_superfamily"/>
</dbReference>
<feature type="region of interest" description="Disordered" evidence="10">
    <location>
        <begin position="403"/>
        <end position="422"/>
    </location>
</feature>
<evidence type="ECO:0000256" key="9">
    <source>
        <dbReference type="PROSITE-ProRule" id="PRU00357"/>
    </source>
</evidence>
<dbReference type="EMBL" id="JAKOGI010000323">
    <property type="protein sequence ID" value="KAJ8436908.1"/>
    <property type="molecule type" value="Genomic_DNA"/>
</dbReference>
<dbReference type="GO" id="GO:0048511">
    <property type="term" value="P:rhythmic process"/>
    <property type="evidence" value="ECO:0007669"/>
    <property type="project" value="UniProtKB-KW"/>
</dbReference>
<name>A0A9Q1K5R7_9CARY</name>
<protein>
    <submittedName>
        <fullName evidence="13">Uncharacterized protein</fullName>
    </submittedName>
</protein>
<evidence type="ECO:0000256" key="8">
    <source>
        <dbReference type="PROSITE-ProRule" id="PRU00169"/>
    </source>
</evidence>
<dbReference type="PROSITE" id="PS50110">
    <property type="entry name" value="RESPONSE_REGULATORY"/>
    <property type="match status" value="1"/>
</dbReference>
<evidence type="ECO:0000313" key="14">
    <source>
        <dbReference type="Proteomes" id="UP001153076"/>
    </source>
</evidence>
<dbReference type="SMART" id="SM00448">
    <property type="entry name" value="REC"/>
    <property type="match status" value="1"/>
</dbReference>
<sequence>MGHLGVNRDEAKQVVVVEVEDDDGDEERENGSEVVRWDKLLPSMALRVLLVEADDSTRQILAALLRKCNYKVSAISDGLEAWEILKRRHNNIDLILTELDLPSISGYALLTLIMEHDGCKNIPVVIMSSQDSISMVLKCMLRGAADFLIKPVRRNELKNLWRHVDVGCNAQNTAARQHRALTTFEHDPGSNHSSDNVSSSRKISKSREKASDAQVSCAPFCSAALCRLSLDQEDRPSVSRVASQSELPLFKTWDVPLGKQEWWEIKPRQSSCTTHYLEAESACMENMQDLLQSRHREGIGLSHKETAHHASNVRLEGALALDASDFGQKETKFTAAGVRPSDEADILAAFKVAEDRSCAFIATEVGRVGPESHRHTAYVVGHGLPEPSKEAVDLIGRITQHRCTRGQSSSNEELNRRNSTPQLELTLRSSHDAEAEEVDEKHVLNHSKASAFSRYGGNKKLRTFFPSTVGDLKDVEGLPDSSPWPKAFTGSGEGKPKDFVAQSAHGEALSLSSQVGLFPLPGVIFDGAVWTGYAPMFQPVYSPPMVPNAISANSAFQREESPFLASPSLYSDVRTHSSVEGCTPPGEATNKFSRQVGGHQHKARESVDPSGSSTPCNDNATQQKSSAAYGSVSEVTDVNATAPSMMATSAMEESVRDDGSNTFDHEQFRSRMGHHSAEREAALAKFRLKRKGRCFEKKVRYQSRKRLAEQRPRVKGQFVRQAPADPVLTGVDKP</sequence>
<keyword evidence="5" id="KW-0090">Biological rhythms</keyword>
<keyword evidence="14" id="KW-1185">Reference proteome</keyword>
<evidence type="ECO:0000256" key="6">
    <source>
        <dbReference type="ARBA" id="ARBA00023163"/>
    </source>
</evidence>
<dbReference type="GO" id="GO:0009736">
    <property type="term" value="P:cytokinin-activated signaling pathway"/>
    <property type="evidence" value="ECO:0007669"/>
    <property type="project" value="InterPro"/>
</dbReference>
<evidence type="ECO:0000256" key="10">
    <source>
        <dbReference type="SAM" id="MobiDB-lite"/>
    </source>
</evidence>
<keyword evidence="3" id="KW-0902">Two-component regulatory system</keyword>
<dbReference type="InterPro" id="IPR045279">
    <property type="entry name" value="ARR-like"/>
</dbReference>
<feature type="region of interest" description="Disordered" evidence="10">
    <location>
        <begin position="576"/>
        <end position="632"/>
    </location>
</feature>
<dbReference type="PANTHER" id="PTHR43874">
    <property type="entry name" value="TWO-COMPONENT RESPONSE REGULATOR"/>
    <property type="match status" value="1"/>
</dbReference>
<dbReference type="InterPro" id="IPR010402">
    <property type="entry name" value="CCT_domain"/>
</dbReference>
<feature type="compositionally biased region" description="Polar residues" evidence="10">
    <location>
        <begin position="609"/>
        <end position="632"/>
    </location>
</feature>
<feature type="region of interest" description="Disordered" evidence="10">
    <location>
        <begin position="183"/>
        <end position="205"/>
    </location>
</feature>
<comment type="caution">
    <text evidence="8">Lacks conserved residue(s) required for the propagation of feature annotation.</text>
</comment>
<evidence type="ECO:0000256" key="5">
    <source>
        <dbReference type="ARBA" id="ARBA00023108"/>
    </source>
</evidence>
<organism evidence="13 14">
    <name type="scientific">Carnegiea gigantea</name>
    <dbReference type="NCBI Taxonomy" id="171969"/>
    <lineage>
        <taxon>Eukaryota</taxon>
        <taxon>Viridiplantae</taxon>
        <taxon>Streptophyta</taxon>
        <taxon>Embryophyta</taxon>
        <taxon>Tracheophyta</taxon>
        <taxon>Spermatophyta</taxon>
        <taxon>Magnoliopsida</taxon>
        <taxon>eudicotyledons</taxon>
        <taxon>Gunneridae</taxon>
        <taxon>Pentapetalae</taxon>
        <taxon>Caryophyllales</taxon>
        <taxon>Cactineae</taxon>
        <taxon>Cactaceae</taxon>
        <taxon>Cactoideae</taxon>
        <taxon>Echinocereeae</taxon>
        <taxon>Carnegiea</taxon>
    </lineage>
</organism>
<proteinExistence type="inferred from homology"/>
<dbReference type="InterPro" id="IPR001789">
    <property type="entry name" value="Sig_transdc_resp-reg_receiver"/>
</dbReference>
<evidence type="ECO:0000256" key="2">
    <source>
        <dbReference type="ARBA" id="ARBA00010330"/>
    </source>
</evidence>
<dbReference type="PROSITE" id="PS51017">
    <property type="entry name" value="CCT"/>
    <property type="match status" value="1"/>
</dbReference>
<dbReference type="GO" id="GO:0005634">
    <property type="term" value="C:nucleus"/>
    <property type="evidence" value="ECO:0007669"/>
    <property type="project" value="UniProtKB-SubCell"/>
</dbReference>
<keyword evidence="7 9" id="KW-0539">Nucleus</keyword>
<dbReference type="Pfam" id="PF06203">
    <property type="entry name" value="CCT"/>
    <property type="match status" value="1"/>
</dbReference>
<dbReference type="Proteomes" id="UP001153076">
    <property type="component" value="Unassembled WGS sequence"/>
</dbReference>
<gene>
    <name evidence="13" type="ORF">Cgig2_017333</name>
</gene>
<feature type="domain" description="Response regulatory" evidence="11">
    <location>
        <begin position="47"/>
        <end position="165"/>
    </location>
</feature>
<dbReference type="AlphaFoldDB" id="A0A9Q1K5R7"/>